<dbReference type="PANTHER" id="PTHR33594:SF1">
    <property type="entry name" value="HD_PDEASE DOMAIN-CONTAINING PROTEIN"/>
    <property type="match status" value="1"/>
</dbReference>
<dbReference type="PANTHER" id="PTHR33594">
    <property type="entry name" value="SUPERFAMILY HYDROLASE, PUTATIVE (AFU_ORTHOLOGUE AFUA_1G03035)-RELATED"/>
    <property type="match status" value="1"/>
</dbReference>
<dbReference type="Gene3D" id="1.10.3210.50">
    <property type="match status" value="1"/>
</dbReference>
<gene>
    <name evidence="2" type="ORF">SDC9_203369</name>
</gene>
<evidence type="ECO:0000259" key="1">
    <source>
        <dbReference type="Pfam" id="PF01966"/>
    </source>
</evidence>
<name>A0A645IW91_9ZZZZ</name>
<reference evidence="2" key="1">
    <citation type="submission" date="2019-08" db="EMBL/GenBank/DDBJ databases">
        <authorList>
            <person name="Kucharzyk K."/>
            <person name="Murdoch R.W."/>
            <person name="Higgins S."/>
            <person name="Loffler F."/>
        </authorList>
    </citation>
    <scope>NUCLEOTIDE SEQUENCE</scope>
</reference>
<dbReference type="Pfam" id="PF01966">
    <property type="entry name" value="HD"/>
    <property type="match status" value="1"/>
</dbReference>
<organism evidence="2">
    <name type="scientific">bioreactor metagenome</name>
    <dbReference type="NCBI Taxonomy" id="1076179"/>
    <lineage>
        <taxon>unclassified sequences</taxon>
        <taxon>metagenomes</taxon>
        <taxon>ecological metagenomes</taxon>
    </lineage>
</organism>
<feature type="domain" description="HD" evidence="1">
    <location>
        <begin position="28"/>
        <end position="113"/>
    </location>
</feature>
<dbReference type="AlphaFoldDB" id="A0A645IW91"/>
<sequence length="125" mass="13441">MHISFFNWYSCLVDLCATANKTDGAHDLNHLHRVWQTAQTLLQDHAEADALVVMAACYLHDLVNLPKNHADRARASTLAAELAVAKLREAGFPAEKLVAVAHAIEAHSFSAGIAPTDRVGESGSA</sequence>
<dbReference type="EMBL" id="VSSQ01125200">
    <property type="protein sequence ID" value="MPN55685.1"/>
    <property type="molecule type" value="Genomic_DNA"/>
</dbReference>
<dbReference type="InterPro" id="IPR003607">
    <property type="entry name" value="HD/PDEase_dom"/>
</dbReference>
<proteinExistence type="predicted"/>
<protein>
    <recommendedName>
        <fullName evidence="1">HD domain-containing protein</fullName>
    </recommendedName>
</protein>
<dbReference type="SUPFAM" id="SSF109604">
    <property type="entry name" value="HD-domain/PDEase-like"/>
    <property type="match status" value="1"/>
</dbReference>
<accession>A0A645IW91</accession>
<comment type="caution">
    <text evidence="2">The sequence shown here is derived from an EMBL/GenBank/DDBJ whole genome shotgun (WGS) entry which is preliminary data.</text>
</comment>
<dbReference type="InterPro" id="IPR006674">
    <property type="entry name" value="HD_domain"/>
</dbReference>
<evidence type="ECO:0000313" key="2">
    <source>
        <dbReference type="EMBL" id="MPN55685.1"/>
    </source>
</evidence>
<dbReference type="CDD" id="cd00077">
    <property type="entry name" value="HDc"/>
    <property type="match status" value="1"/>
</dbReference>